<comment type="function">
    <text evidence="9">Catalyzes the conversion of 3-deoxy-D-arabino-heptulosonate 7-phosphate (DAHP) to dehydroquinate (DHQ).</text>
</comment>
<dbReference type="HAMAP" id="MF_00110">
    <property type="entry name" value="DHQ_synthase"/>
    <property type="match status" value="1"/>
</dbReference>
<protein>
    <recommendedName>
        <fullName evidence="9 10">3-dehydroquinate synthase</fullName>
        <shortName evidence="9">DHQS</shortName>
        <ecNumber evidence="9 10">4.2.3.4</ecNumber>
    </recommendedName>
</protein>
<keyword evidence="8 9" id="KW-0170">Cobalt</keyword>
<name>A0A833HLX1_9FIRM</name>
<keyword evidence="6 9" id="KW-0520">NAD</keyword>
<dbReference type="EC" id="4.2.3.4" evidence="9 10"/>
<organism evidence="13 14">
    <name type="scientific">Alkaliphilus serpentinus</name>
    <dbReference type="NCBI Taxonomy" id="1482731"/>
    <lineage>
        <taxon>Bacteria</taxon>
        <taxon>Bacillati</taxon>
        <taxon>Bacillota</taxon>
        <taxon>Clostridia</taxon>
        <taxon>Peptostreptococcales</taxon>
        <taxon>Natronincolaceae</taxon>
        <taxon>Alkaliphilus</taxon>
    </lineage>
</organism>
<evidence type="ECO:0000256" key="3">
    <source>
        <dbReference type="ARBA" id="ARBA00022723"/>
    </source>
</evidence>
<keyword evidence="4 9" id="KW-0547">Nucleotide-binding</keyword>
<keyword evidence="9" id="KW-0057">Aromatic amino acid biosynthesis</keyword>
<feature type="binding site" evidence="9">
    <location>
        <position position="242"/>
    </location>
    <ligand>
        <name>Zn(2+)</name>
        <dbReference type="ChEBI" id="CHEBI:29105"/>
    </ligand>
</feature>
<evidence type="ECO:0000256" key="8">
    <source>
        <dbReference type="ARBA" id="ARBA00023285"/>
    </source>
</evidence>
<feature type="binding site" evidence="9">
    <location>
        <position position="179"/>
    </location>
    <ligand>
        <name>Zn(2+)</name>
        <dbReference type="ChEBI" id="CHEBI:29105"/>
    </ligand>
</feature>
<evidence type="ECO:0000313" key="14">
    <source>
        <dbReference type="Proteomes" id="UP000465601"/>
    </source>
</evidence>
<dbReference type="SUPFAM" id="SSF56796">
    <property type="entry name" value="Dehydroquinate synthase-like"/>
    <property type="match status" value="1"/>
</dbReference>
<proteinExistence type="inferred from homology"/>
<evidence type="ECO:0000259" key="12">
    <source>
        <dbReference type="Pfam" id="PF24621"/>
    </source>
</evidence>
<dbReference type="OrthoDB" id="9806583at2"/>
<feature type="binding site" evidence="9">
    <location>
        <begin position="124"/>
        <end position="125"/>
    </location>
    <ligand>
        <name>NAD(+)</name>
        <dbReference type="ChEBI" id="CHEBI:57540"/>
    </ligand>
</feature>
<evidence type="ECO:0000256" key="9">
    <source>
        <dbReference type="HAMAP-Rule" id="MF_00110"/>
    </source>
</evidence>
<evidence type="ECO:0000256" key="1">
    <source>
        <dbReference type="ARBA" id="ARBA00001911"/>
    </source>
</evidence>
<evidence type="ECO:0000259" key="11">
    <source>
        <dbReference type="Pfam" id="PF01761"/>
    </source>
</evidence>
<feature type="binding site" evidence="9">
    <location>
        <begin position="66"/>
        <end position="71"/>
    </location>
    <ligand>
        <name>NAD(+)</name>
        <dbReference type="ChEBI" id="CHEBI:57540"/>
    </ligand>
</feature>
<feature type="binding site" evidence="9">
    <location>
        <begin position="164"/>
        <end position="167"/>
    </location>
    <ligand>
        <name>NAD(+)</name>
        <dbReference type="ChEBI" id="CHEBI:57540"/>
    </ligand>
</feature>
<evidence type="ECO:0000313" key="13">
    <source>
        <dbReference type="EMBL" id="KAB3526741.1"/>
    </source>
</evidence>
<dbReference type="GO" id="GO:0005737">
    <property type="term" value="C:cytoplasm"/>
    <property type="evidence" value="ECO:0007669"/>
    <property type="project" value="UniProtKB-SubCell"/>
</dbReference>
<comment type="caution">
    <text evidence="13">The sequence shown here is derived from an EMBL/GenBank/DDBJ whole genome shotgun (WGS) entry which is preliminary data.</text>
</comment>
<keyword evidence="7 9" id="KW-0456">Lyase</keyword>
<comment type="cofactor">
    <cofactor evidence="1 9">
        <name>NAD(+)</name>
        <dbReference type="ChEBI" id="CHEBI:57540"/>
    </cofactor>
</comment>
<dbReference type="RefSeq" id="WP_151866840.1">
    <property type="nucleotide sequence ID" value="NZ_WBZB01000048.1"/>
</dbReference>
<dbReference type="GO" id="GO:0000166">
    <property type="term" value="F:nucleotide binding"/>
    <property type="evidence" value="ECO:0007669"/>
    <property type="project" value="UniProtKB-KW"/>
</dbReference>
<dbReference type="InterPro" id="IPR056179">
    <property type="entry name" value="DHQS_C"/>
</dbReference>
<keyword evidence="9" id="KW-0963">Cytoplasm</keyword>
<feature type="domain" description="3-dehydroquinate synthase N-terminal" evidence="11">
    <location>
        <begin position="62"/>
        <end position="174"/>
    </location>
</feature>
<dbReference type="InterPro" id="IPR030963">
    <property type="entry name" value="DHQ_synth_fam"/>
</dbReference>
<keyword evidence="9" id="KW-0028">Amino-acid biosynthesis</keyword>
<evidence type="ECO:0000256" key="6">
    <source>
        <dbReference type="ARBA" id="ARBA00023027"/>
    </source>
</evidence>
<dbReference type="AlphaFoldDB" id="A0A833HLX1"/>
<dbReference type="GO" id="GO:0046872">
    <property type="term" value="F:metal ion binding"/>
    <property type="evidence" value="ECO:0007669"/>
    <property type="project" value="UniProtKB-KW"/>
</dbReference>
<dbReference type="NCBIfam" id="TIGR01357">
    <property type="entry name" value="aroB"/>
    <property type="match status" value="1"/>
</dbReference>
<comment type="cofactor">
    <cofactor evidence="2">
        <name>Zn(2+)</name>
        <dbReference type="ChEBI" id="CHEBI:29105"/>
    </cofactor>
</comment>
<dbReference type="Proteomes" id="UP000465601">
    <property type="component" value="Unassembled WGS sequence"/>
</dbReference>
<evidence type="ECO:0000256" key="7">
    <source>
        <dbReference type="ARBA" id="ARBA00023239"/>
    </source>
</evidence>
<dbReference type="InterPro" id="IPR016037">
    <property type="entry name" value="DHQ_synth_AroB"/>
</dbReference>
<feature type="domain" description="3-dehydroquinate synthase C-terminal" evidence="12">
    <location>
        <begin position="176"/>
        <end position="318"/>
    </location>
</feature>
<dbReference type="GO" id="GO:0008652">
    <property type="term" value="P:amino acid biosynthetic process"/>
    <property type="evidence" value="ECO:0007669"/>
    <property type="project" value="UniProtKB-KW"/>
</dbReference>
<comment type="cofactor">
    <cofactor evidence="9">
        <name>Co(2+)</name>
        <dbReference type="ChEBI" id="CHEBI:48828"/>
    </cofactor>
    <cofactor evidence="9">
        <name>Zn(2+)</name>
        <dbReference type="ChEBI" id="CHEBI:29105"/>
    </cofactor>
    <text evidence="9">Binds 1 divalent metal cation per subunit. Can use either Co(2+) or Zn(2+).</text>
</comment>
<evidence type="ECO:0000256" key="5">
    <source>
        <dbReference type="ARBA" id="ARBA00022833"/>
    </source>
</evidence>
<dbReference type="Pfam" id="PF01761">
    <property type="entry name" value="DHQ_synthase"/>
    <property type="match status" value="1"/>
</dbReference>
<comment type="subcellular location">
    <subcellularLocation>
        <location evidence="9">Cytoplasm</location>
    </subcellularLocation>
</comment>
<dbReference type="Gene3D" id="1.20.1090.10">
    <property type="entry name" value="Dehydroquinate synthase-like - alpha domain"/>
    <property type="match status" value="1"/>
</dbReference>
<dbReference type="PANTHER" id="PTHR43622">
    <property type="entry name" value="3-DEHYDROQUINATE SYNTHASE"/>
    <property type="match status" value="1"/>
</dbReference>
<gene>
    <name evidence="9 13" type="primary">aroB</name>
    <name evidence="13" type="ORF">F8153_13305</name>
</gene>
<reference evidence="13 14" key="1">
    <citation type="submission" date="2019-10" db="EMBL/GenBank/DDBJ databases">
        <title>Alkaliphilus serpentinus sp. nov. and Alkaliphilus pronyensis sp. nov., two novel anaerobic alkaliphilic species isolated from the serpentinized-hosted hydrothermal field of the Prony Bay (New Caledonia).</title>
        <authorList>
            <person name="Postec A."/>
        </authorList>
    </citation>
    <scope>NUCLEOTIDE SEQUENCE [LARGE SCALE GENOMIC DNA]</scope>
    <source>
        <strain evidence="13 14">LacT</strain>
    </source>
</reference>
<dbReference type="InterPro" id="IPR030960">
    <property type="entry name" value="DHQS/DOIS_N"/>
</dbReference>
<dbReference type="CDD" id="cd08195">
    <property type="entry name" value="DHQS"/>
    <property type="match status" value="1"/>
</dbReference>
<keyword evidence="5 9" id="KW-0862">Zinc</keyword>
<dbReference type="GO" id="GO:0003856">
    <property type="term" value="F:3-dehydroquinate synthase activity"/>
    <property type="evidence" value="ECO:0007669"/>
    <property type="project" value="UniProtKB-UniRule"/>
</dbReference>
<keyword evidence="14" id="KW-1185">Reference proteome</keyword>
<accession>A0A833HLX1</accession>
<dbReference type="FunFam" id="3.40.50.1970:FF:000007">
    <property type="entry name" value="Pentafunctional AROM polypeptide"/>
    <property type="match status" value="1"/>
</dbReference>
<dbReference type="Gene3D" id="3.40.50.1970">
    <property type="match status" value="1"/>
</dbReference>
<dbReference type="PANTHER" id="PTHR43622:SF1">
    <property type="entry name" value="3-DEHYDROQUINATE SYNTHASE"/>
    <property type="match status" value="1"/>
</dbReference>
<dbReference type="InterPro" id="IPR050071">
    <property type="entry name" value="Dehydroquinate_synthase"/>
</dbReference>
<feature type="binding site" evidence="9">
    <location>
        <position position="146"/>
    </location>
    <ligand>
        <name>NAD(+)</name>
        <dbReference type="ChEBI" id="CHEBI:57540"/>
    </ligand>
</feature>
<comment type="catalytic activity">
    <reaction evidence="9">
        <text>7-phospho-2-dehydro-3-deoxy-D-arabino-heptonate = 3-dehydroquinate + phosphate</text>
        <dbReference type="Rhea" id="RHEA:21968"/>
        <dbReference type="ChEBI" id="CHEBI:32364"/>
        <dbReference type="ChEBI" id="CHEBI:43474"/>
        <dbReference type="ChEBI" id="CHEBI:58394"/>
        <dbReference type="EC" id="4.2.3.4"/>
    </reaction>
</comment>
<feature type="binding site" evidence="9">
    <location>
        <begin position="100"/>
        <end position="104"/>
    </location>
    <ligand>
        <name>NAD(+)</name>
        <dbReference type="ChEBI" id="CHEBI:57540"/>
    </ligand>
</feature>
<feature type="binding site" evidence="9">
    <location>
        <position position="137"/>
    </location>
    <ligand>
        <name>NAD(+)</name>
        <dbReference type="ChEBI" id="CHEBI:57540"/>
    </ligand>
</feature>
<dbReference type="Pfam" id="PF24621">
    <property type="entry name" value="DHQS_C"/>
    <property type="match status" value="1"/>
</dbReference>
<evidence type="ECO:0000256" key="10">
    <source>
        <dbReference type="NCBIfam" id="TIGR01357"/>
    </source>
</evidence>
<dbReference type="GO" id="GO:0009423">
    <property type="term" value="P:chorismate biosynthetic process"/>
    <property type="evidence" value="ECO:0007669"/>
    <property type="project" value="UniProtKB-UniRule"/>
</dbReference>
<comment type="similarity">
    <text evidence="9">Belongs to the sugar phosphate cyclases superfamily. Dehydroquinate synthase family.</text>
</comment>
<dbReference type="EMBL" id="WBZB01000048">
    <property type="protein sequence ID" value="KAB3526741.1"/>
    <property type="molecule type" value="Genomic_DNA"/>
</dbReference>
<keyword evidence="3 9" id="KW-0479">Metal-binding</keyword>
<feature type="binding site" evidence="9">
    <location>
        <position position="259"/>
    </location>
    <ligand>
        <name>Zn(2+)</name>
        <dbReference type="ChEBI" id="CHEBI:29105"/>
    </ligand>
</feature>
<evidence type="ECO:0000256" key="4">
    <source>
        <dbReference type="ARBA" id="ARBA00022741"/>
    </source>
</evidence>
<comment type="pathway">
    <text evidence="9">Metabolic intermediate biosynthesis; chorismate biosynthesis; chorismate from D-erythrose 4-phosphate and phosphoenolpyruvate: step 2/7.</text>
</comment>
<dbReference type="UniPathway" id="UPA00053">
    <property type="reaction ID" value="UER00085"/>
</dbReference>
<sequence>MASLKIDLGSRSYNIYIEAGILKNLRNYIKNYEVAIITDDIVENLYGDKLVEALGDVLIPKYVIPSGEGSKNIAVVEEILQFLSDHKIPRNGGIISFGGGVVGDIAGFCSSIYMRGIDYYQIPTTLLAQVDSSVGGKTGINLPQGKNLIGSFHQPKAVIIDPDFLKTLSPSQIRSGLGEVIKYGIIDNYPFLRYIEENLNGIKNCNGKVLEEIIKTSCEIKAMIVSKDERETGLRKNLNFGHTIGHALETLTHYQQYSHGEAVLVGMFYETKIAEFLGLVSKGYSKEIYCLIRKTDIDTNINLNYEEILMATHSDKKNKDGKISFILPTNKGLVNELFFSTEILKGVLKEVLTIE</sequence>
<dbReference type="PIRSF" id="PIRSF001455">
    <property type="entry name" value="DHQ_synth"/>
    <property type="match status" value="1"/>
</dbReference>
<dbReference type="GO" id="GO:0009073">
    <property type="term" value="P:aromatic amino acid family biosynthetic process"/>
    <property type="evidence" value="ECO:0007669"/>
    <property type="project" value="UniProtKB-KW"/>
</dbReference>
<evidence type="ECO:0000256" key="2">
    <source>
        <dbReference type="ARBA" id="ARBA00001947"/>
    </source>
</evidence>